<feature type="binding site" evidence="1">
    <location>
        <position position="147"/>
    </location>
    <ligand>
        <name>Ni(2+)</name>
        <dbReference type="ChEBI" id="CHEBI:49786"/>
    </ligand>
</feature>
<organism evidence="4 5">
    <name type="scientific">Ruoffia tabacinasalis</name>
    <dbReference type="NCBI Taxonomy" id="87458"/>
    <lineage>
        <taxon>Bacteria</taxon>
        <taxon>Bacillati</taxon>
        <taxon>Bacillota</taxon>
        <taxon>Bacilli</taxon>
        <taxon>Lactobacillales</taxon>
        <taxon>Aerococcaceae</taxon>
        <taxon>Ruoffia</taxon>
    </lineage>
</organism>
<feature type="domain" description="Helix-turn-helix type 11" evidence="3">
    <location>
        <begin position="6"/>
        <end position="58"/>
    </location>
</feature>
<dbReference type="RefSeq" id="WP_138405551.1">
    <property type="nucleotide sequence ID" value="NZ_VBSP01000073.1"/>
</dbReference>
<dbReference type="Gene3D" id="3.30.1340.20">
    <property type="entry name" value="3H domain"/>
    <property type="match status" value="1"/>
</dbReference>
<dbReference type="InterPro" id="IPR004173">
    <property type="entry name" value="3H_domain"/>
</dbReference>
<dbReference type="Proteomes" id="UP000306420">
    <property type="component" value="Unassembled WGS sequence"/>
</dbReference>
<reference evidence="4 5" key="1">
    <citation type="submission" date="2019-05" db="EMBL/GenBank/DDBJ databases">
        <title>The metagenome of a microbial culture collection derived from dairy environment covers the genomic content of the human microbiome.</title>
        <authorList>
            <person name="Roder T."/>
            <person name="Wuthrich D."/>
            <person name="Sattari Z."/>
            <person name="Von Ah U."/>
            <person name="Bar C."/>
            <person name="Ronchi F."/>
            <person name="Macpherson A.J."/>
            <person name="Ganal-Vonarburg S.C."/>
            <person name="Bruggmann R."/>
            <person name="Vergeres G."/>
        </authorList>
    </citation>
    <scope>NUCLEOTIDE SEQUENCE [LARGE SCALE GENOMIC DNA]</scope>
    <source>
        <strain evidence="4 5">FAM 24227</strain>
    </source>
</reference>
<dbReference type="Pfam" id="PF02829">
    <property type="entry name" value="3H"/>
    <property type="match status" value="1"/>
</dbReference>
<evidence type="ECO:0000313" key="4">
    <source>
        <dbReference type="EMBL" id="TLQ38565.1"/>
    </source>
</evidence>
<feature type="binding site" evidence="1">
    <location>
        <position position="80"/>
    </location>
    <ligand>
        <name>Ni(2+)</name>
        <dbReference type="ChEBI" id="CHEBI:49786"/>
    </ligand>
</feature>
<evidence type="ECO:0000259" key="2">
    <source>
        <dbReference type="Pfam" id="PF02829"/>
    </source>
</evidence>
<protein>
    <submittedName>
        <fullName evidence="4">Transcription repressor NadR</fullName>
    </submittedName>
</protein>
<feature type="domain" description="3H" evidence="2">
    <location>
        <begin position="77"/>
        <end position="172"/>
    </location>
</feature>
<dbReference type="InterPro" id="IPR013196">
    <property type="entry name" value="HTH_11"/>
</dbReference>
<evidence type="ECO:0000259" key="3">
    <source>
        <dbReference type="Pfam" id="PF08279"/>
    </source>
</evidence>
<dbReference type="EMBL" id="VBSP01000073">
    <property type="protein sequence ID" value="TLQ38565.1"/>
    <property type="molecule type" value="Genomic_DNA"/>
</dbReference>
<dbReference type="PIRSF" id="PIRSF037847">
    <property type="entry name" value="NiaR"/>
    <property type="match status" value="1"/>
</dbReference>
<dbReference type="PANTHER" id="PTHR40068">
    <property type="entry name" value="TRANSCRIPTION REPRESSOR NIAR-RELATED"/>
    <property type="match status" value="1"/>
</dbReference>
<sequence length="176" mass="19165">MKAMDRRDEIVSILEEAPAPIKATELASKFAVSRQIIVGDIALLRARNIEIIATNQGYLLASAMKAAASGRYRGKLACLHSAEQAEEELQIIVDAGGAIEDVEVEHPIYGVIKASLQINTDDDIQEFVQQMSQHEGEMLSTLTNGIHIHTITTPSIKEFEQIKASLKAAGILLSEN</sequence>
<keyword evidence="1" id="KW-0479">Metal-binding</keyword>
<evidence type="ECO:0000313" key="5">
    <source>
        <dbReference type="Proteomes" id="UP000306420"/>
    </source>
</evidence>
<dbReference type="PANTHER" id="PTHR40068:SF1">
    <property type="entry name" value="TRANSCRIPTION REPRESSOR NIAR-RELATED"/>
    <property type="match status" value="1"/>
</dbReference>
<dbReference type="Gene3D" id="1.10.10.10">
    <property type="entry name" value="Winged helix-like DNA-binding domain superfamily/Winged helix DNA-binding domain"/>
    <property type="match status" value="1"/>
</dbReference>
<dbReference type="SUPFAM" id="SSF46785">
    <property type="entry name" value="Winged helix' DNA-binding domain"/>
    <property type="match status" value="1"/>
</dbReference>
<comment type="caution">
    <text evidence="4">The sequence shown here is derived from an EMBL/GenBank/DDBJ whole genome shotgun (WGS) entry which is preliminary data.</text>
</comment>
<dbReference type="InterPro" id="IPR036388">
    <property type="entry name" value="WH-like_DNA-bd_sf"/>
</dbReference>
<keyword evidence="1" id="KW-0533">Nickel</keyword>
<dbReference type="OrthoDB" id="9792661at2"/>
<evidence type="ECO:0000256" key="1">
    <source>
        <dbReference type="PIRSR" id="PIRSR037847-1"/>
    </source>
</evidence>
<feature type="binding site" evidence="1">
    <location>
        <position position="149"/>
    </location>
    <ligand>
        <name>Ni(2+)</name>
        <dbReference type="ChEBI" id="CHEBI:49786"/>
    </ligand>
</feature>
<name>A0A5R9DSS8_9LACT</name>
<dbReference type="SUPFAM" id="SSF75500">
    <property type="entry name" value="Putative transcriptional regulator TM1602, C-terminal domain"/>
    <property type="match status" value="1"/>
</dbReference>
<proteinExistence type="predicted"/>
<feature type="binding site" evidence="1">
    <location>
        <position position="88"/>
    </location>
    <ligand>
        <name>Ni(2+)</name>
        <dbReference type="ChEBI" id="CHEBI:49786"/>
    </ligand>
</feature>
<dbReference type="InterPro" id="IPR026043">
    <property type="entry name" value="NadR"/>
</dbReference>
<dbReference type="Pfam" id="PF08279">
    <property type="entry name" value="HTH_11"/>
    <property type="match status" value="1"/>
</dbReference>
<dbReference type="AlphaFoldDB" id="A0A5R9DSS8"/>
<gene>
    <name evidence="4" type="ORF">FEZ33_11695</name>
</gene>
<dbReference type="GO" id="GO:0046872">
    <property type="term" value="F:metal ion binding"/>
    <property type="evidence" value="ECO:0007669"/>
    <property type="project" value="UniProtKB-KW"/>
</dbReference>
<dbReference type="InterPro" id="IPR035922">
    <property type="entry name" value="3H_dom_sf"/>
</dbReference>
<dbReference type="InterPro" id="IPR036390">
    <property type="entry name" value="WH_DNA-bd_sf"/>
</dbReference>
<accession>A0A5R9DSS8</accession>